<dbReference type="AlphaFoldDB" id="A0AAP0MPL9"/>
<feature type="domain" description="Non-reducing end beta-L-arabinofuranosidase-like GH127 catalytic" evidence="2">
    <location>
        <begin position="111"/>
        <end position="493"/>
    </location>
</feature>
<dbReference type="PANTHER" id="PTHR31151">
    <property type="entry name" value="PROLINE-TRNA LIGASE (DUF1680)"/>
    <property type="match status" value="1"/>
</dbReference>
<feature type="signal peptide" evidence="1">
    <location>
        <begin position="1"/>
        <end position="21"/>
    </location>
</feature>
<dbReference type="Pfam" id="PF07944">
    <property type="entry name" value="Beta-AFase-like_GH127_cat"/>
    <property type="match status" value="1"/>
</dbReference>
<evidence type="ECO:0000259" key="3">
    <source>
        <dbReference type="Pfam" id="PF20736"/>
    </source>
</evidence>
<feature type="chain" id="PRO_5042838101" evidence="1">
    <location>
        <begin position="22"/>
        <end position="860"/>
    </location>
</feature>
<dbReference type="GO" id="GO:0046373">
    <property type="term" value="P:L-arabinose metabolic process"/>
    <property type="evidence" value="ECO:0007669"/>
    <property type="project" value="InterPro"/>
</dbReference>
<dbReference type="InterPro" id="IPR049046">
    <property type="entry name" value="Beta-AFase-like_GH127_middle"/>
</dbReference>
<keyword evidence="5" id="KW-1185">Reference proteome</keyword>
<dbReference type="PANTHER" id="PTHR31151:SF0">
    <property type="entry name" value="PROLINE-TRNA LIGASE (DUF1680)"/>
    <property type="match status" value="1"/>
</dbReference>
<dbReference type="InterPro" id="IPR036195">
    <property type="entry name" value="AbfB_ABD_sf"/>
</dbReference>
<dbReference type="Gene3D" id="2.80.10.50">
    <property type="match status" value="1"/>
</dbReference>
<dbReference type="SUPFAM" id="SSF110221">
    <property type="entry name" value="AbfB domain"/>
    <property type="match status" value="1"/>
</dbReference>
<protein>
    <submittedName>
        <fullName evidence="4">Uncharacterized protein</fullName>
    </submittedName>
</protein>
<feature type="domain" description="Non-reducing end beta-L-arabinofuranosidase-like GH127 middle" evidence="3">
    <location>
        <begin position="506"/>
        <end position="605"/>
    </location>
</feature>
<keyword evidence="1" id="KW-0732">Signal</keyword>
<organism evidence="4 5">
    <name type="scientific">Citrus x changshan-huyou</name>
    <dbReference type="NCBI Taxonomy" id="2935761"/>
    <lineage>
        <taxon>Eukaryota</taxon>
        <taxon>Viridiplantae</taxon>
        <taxon>Streptophyta</taxon>
        <taxon>Embryophyta</taxon>
        <taxon>Tracheophyta</taxon>
        <taxon>Spermatophyta</taxon>
        <taxon>Magnoliopsida</taxon>
        <taxon>eudicotyledons</taxon>
        <taxon>Gunneridae</taxon>
        <taxon>Pentapetalae</taxon>
        <taxon>rosids</taxon>
        <taxon>malvids</taxon>
        <taxon>Sapindales</taxon>
        <taxon>Rutaceae</taxon>
        <taxon>Aurantioideae</taxon>
        <taxon>Citrus</taxon>
    </lineage>
</organism>
<dbReference type="EMBL" id="JBCGBO010000002">
    <property type="protein sequence ID" value="KAK9220943.1"/>
    <property type="molecule type" value="Genomic_DNA"/>
</dbReference>
<dbReference type="SUPFAM" id="SSF48208">
    <property type="entry name" value="Six-hairpin glycosidases"/>
    <property type="match status" value="1"/>
</dbReference>
<evidence type="ECO:0000256" key="1">
    <source>
        <dbReference type="SAM" id="SignalP"/>
    </source>
</evidence>
<evidence type="ECO:0000313" key="5">
    <source>
        <dbReference type="Proteomes" id="UP001428341"/>
    </source>
</evidence>
<name>A0AAP0MPL9_9ROSI</name>
<dbReference type="Proteomes" id="UP001428341">
    <property type="component" value="Unassembled WGS sequence"/>
</dbReference>
<dbReference type="InterPro" id="IPR008928">
    <property type="entry name" value="6-hairpin_glycosidase_sf"/>
</dbReference>
<accession>A0AAP0MPL9</accession>
<proteinExistence type="predicted"/>
<dbReference type="Pfam" id="PF20736">
    <property type="entry name" value="Glyco_hydro127M"/>
    <property type="match status" value="1"/>
</dbReference>
<sequence length="860" mass="97795">MKGFELFNLFIVLLSCISASARECSNKLPESHQLRYHLLTSKNETWKQEVLNHYHLTPSDDSAWSSLLPRKILREEEDDEFSWAMMYRKMKNPGEFKIPEDKFLEDVSLHDVRLGKDSMHWRAQQTNLEYLLMLDVDRLVWSFRKTAGLRTKGNAYGGWEDPTSQLRGHFVGHYLSASAHMWASTHNDTLKEKMSAVVSALSHCQKKIGSGYLSGFPSRYFDHLEALKPVWAPYYTIHKILAGLLDQYKYADNARALKMTTRMVEYFYNRVQKVIRKYSVARHWQYLNEEPGGMNDVLYRLFSITKDPKHLFLAHLFDKPCFLGLLAVQSNDISDFHVNTHIPLVIGTQRRYELTGELLHKEMGTFFMDLVNSSHTYATGGTSVGEFWRDPKRLATTLGTNNEESCTTYNMLKVSRNLFRWTKESAYADFYERALTNGVLSIQRGTSPGVMIYMLPLGPGSSKQRTDNGWGTPFDSFWCCYGTGIESFSKLGDSIYFEEKGKIPGLYIIQYISSSFDWKSGQIVLNQKVDPLVSSDPYLRITLTFSPKEAGKASTLNLRIPSWSNSNGAKAMLNGQSLALPSPGNFLSVTKTWSSDDKLTIQLPLSLRTEAIKDDRPKYASLQAILYGPYLLAGHSEGDWNITKTAKSLSDWITPIPVSYNSHLVTFSKESRKSKFALTSTNPSIITMEKFHKFGTDTAVRATFRLIILEDSSSFKYSSHRDFIGKSVMLEPFSYPGMLVAPKGKHHELVVTNSSRSEGSSVFRLVSGLDGKDNTVSLESKSHKGCYVYSLKSGKSMTLRCHKKSKKPKYNHAVSFVMEKGKSNYHPISFVAKGTNRNYLLEPLLSFRDESYTVYFNIQA</sequence>
<dbReference type="GO" id="GO:0046556">
    <property type="term" value="F:alpha-L-arabinofuranosidase activity"/>
    <property type="evidence" value="ECO:0007669"/>
    <property type="project" value="InterPro"/>
</dbReference>
<dbReference type="InterPro" id="IPR012878">
    <property type="entry name" value="Beta-AFase-like_GH127_cat"/>
</dbReference>
<reference evidence="4 5" key="1">
    <citation type="submission" date="2024-05" db="EMBL/GenBank/DDBJ databases">
        <title>Haplotype-resolved chromosome-level genome assembly of Huyou (Citrus changshanensis).</title>
        <authorList>
            <person name="Miao C."/>
            <person name="Chen W."/>
            <person name="Wu Y."/>
            <person name="Wang L."/>
            <person name="Zhao S."/>
            <person name="Grierson D."/>
            <person name="Xu C."/>
            <person name="Chen K."/>
        </authorList>
    </citation>
    <scope>NUCLEOTIDE SEQUENCE [LARGE SCALE GENOMIC DNA]</scope>
    <source>
        <strain evidence="4">01-14</strain>
        <tissue evidence="4">Leaf</tissue>
    </source>
</reference>
<comment type="caution">
    <text evidence="4">The sequence shown here is derived from an EMBL/GenBank/DDBJ whole genome shotgun (WGS) entry which is preliminary data.</text>
</comment>
<evidence type="ECO:0000313" key="4">
    <source>
        <dbReference type="EMBL" id="KAK9220943.1"/>
    </source>
</evidence>
<dbReference type="PROSITE" id="PS51257">
    <property type="entry name" value="PROKAR_LIPOPROTEIN"/>
    <property type="match status" value="1"/>
</dbReference>
<gene>
    <name evidence="4" type="ORF">WN944_009367</name>
</gene>
<evidence type="ECO:0000259" key="2">
    <source>
        <dbReference type="Pfam" id="PF07944"/>
    </source>
</evidence>